<evidence type="ECO:0000313" key="3">
    <source>
        <dbReference type="Proteomes" id="UP000507222"/>
    </source>
</evidence>
<dbReference type="EMBL" id="CAEKDK010000004">
    <property type="protein sequence ID" value="CAB4278472.1"/>
    <property type="molecule type" value="Genomic_DNA"/>
</dbReference>
<gene>
    <name evidence="2" type="ORF">CURHAP_LOCUS29462</name>
</gene>
<evidence type="ECO:0000256" key="1">
    <source>
        <dbReference type="SAM" id="Phobius"/>
    </source>
</evidence>
<feature type="transmembrane region" description="Helical" evidence="1">
    <location>
        <begin position="38"/>
        <end position="59"/>
    </location>
</feature>
<dbReference type="GO" id="GO:0006355">
    <property type="term" value="P:regulation of DNA-templated transcription"/>
    <property type="evidence" value="ECO:0007669"/>
    <property type="project" value="InterPro"/>
</dbReference>
<keyword evidence="1" id="KW-0472">Membrane</keyword>
<evidence type="ECO:0000313" key="2">
    <source>
        <dbReference type="EMBL" id="CAB4278472.1"/>
    </source>
</evidence>
<dbReference type="GO" id="GO:0003677">
    <property type="term" value="F:DNA binding"/>
    <property type="evidence" value="ECO:0007669"/>
    <property type="project" value="InterPro"/>
</dbReference>
<name>A0A6J5UR39_PRUAR</name>
<organism evidence="2 3">
    <name type="scientific">Prunus armeniaca</name>
    <name type="common">Apricot</name>
    <name type="synonym">Armeniaca vulgaris</name>
    <dbReference type="NCBI Taxonomy" id="36596"/>
    <lineage>
        <taxon>Eukaryota</taxon>
        <taxon>Viridiplantae</taxon>
        <taxon>Streptophyta</taxon>
        <taxon>Embryophyta</taxon>
        <taxon>Tracheophyta</taxon>
        <taxon>Spermatophyta</taxon>
        <taxon>Magnoliopsida</taxon>
        <taxon>eudicotyledons</taxon>
        <taxon>Gunneridae</taxon>
        <taxon>Pentapetalae</taxon>
        <taxon>rosids</taxon>
        <taxon>fabids</taxon>
        <taxon>Rosales</taxon>
        <taxon>Rosaceae</taxon>
        <taxon>Amygdaloideae</taxon>
        <taxon>Amygdaleae</taxon>
        <taxon>Prunus</taxon>
    </lineage>
</organism>
<evidence type="ECO:0008006" key="4">
    <source>
        <dbReference type="Google" id="ProtNLM"/>
    </source>
</evidence>
<accession>A0A6J5UR39</accession>
<dbReference type="Proteomes" id="UP000507222">
    <property type="component" value="Unassembled WGS sequence"/>
</dbReference>
<keyword evidence="1" id="KW-1133">Transmembrane helix</keyword>
<feature type="transmembrane region" description="Helical" evidence="1">
    <location>
        <begin position="71"/>
        <end position="93"/>
    </location>
</feature>
<dbReference type="AlphaFoldDB" id="A0A6J5UR39"/>
<dbReference type="InterPro" id="IPR036093">
    <property type="entry name" value="NAC_dom_sf"/>
</dbReference>
<reference evidence="2 3" key="1">
    <citation type="submission" date="2020-05" db="EMBL/GenBank/DDBJ databases">
        <authorList>
            <person name="Campoy J."/>
            <person name="Schneeberger K."/>
            <person name="Spophaly S."/>
        </authorList>
    </citation>
    <scope>NUCLEOTIDE SEQUENCE [LARGE SCALE GENOMIC DNA]</scope>
    <source>
        <strain evidence="2">PruArmRojPasFocal</strain>
    </source>
</reference>
<sequence length="141" mass="16663">MGGYYPVPVGYKFRPSEEELFLHYLLSRLNGEDYRKGVVPNCDLYGFFVFGLCCFWVLQQPQHRRLLSLKLIWNFVVLKVGKYITRHFLFLVLKNTRKVFSKYHNMLMDTHNVFIALSIVGFLQKPICTFTTERSLQELSV</sequence>
<dbReference type="SUPFAM" id="SSF101941">
    <property type="entry name" value="NAC domain"/>
    <property type="match status" value="1"/>
</dbReference>
<proteinExistence type="predicted"/>
<protein>
    <recommendedName>
        <fullName evidence="4">NAC domain-containing protein</fullName>
    </recommendedName>
</protein>
<keyword evidence="1" id="KW-0812">Transmembrane</keyword>